<evidence type="ECO:0000256" key="5">
    <source>
        <dbReference type="PROSITE-ProRule" id="PRU00042"/>
    </source>
</evidence>
<name>A0A3M7M425_9PLEO</name>
<dbReference type="PANTHER" id="PTHR24409:SF295">
    <property type="entry name" value="AZ2-RELATED"/>
    <property type="match status" value="1"/>
</dbReference>
<evidence type="ECO:0000256" key="4">
    <source>
        <dbReference type="ARBA" id="ARBA00022833"/>
    </source>
</evidence>
<dbReference type="GO" id="GO:0005634">
    <property type="term" value="C:nucleus"/>
    <property type="evidence" value="ECO:0007669"/>
    <property type="project" value="TreeGrafter"/>
</dbReference>
<evidence type="ECO:0000313" key="8">
    <source>
        <dbReference type="Proteomes" id="UP000265663"/>
    </source>
</evidence>
<proteinExistence type="predicted"/>
<evidence type="ECO:0000256" key="3">
    <source>
        <dbReference type="ARBA" id="ARBA00022771"/>
    </source>
</evidence>
<dbReference type="GO" id="GO:0000977">
    <property type="term" value="F:RNA polymerase II transcription regulatory region sequence-specific DNA binding"/>
    <property type="evidence" value="ECO:0007669"/>
    <property type="project" value="TreeGrafter"/>
</dbReference>
<protein>
    <submittedName>
        <fullName evidence="7">Zinc finger protein</fullName>
    </submittedName>
</protein>
<sequence>MAQSYDCSLCDRQFSTLWQFLQHCDNSPNHPRCPVCGFVGCTWKEFLEHYRETDHRTVCRGCIGHWAPESWGYDDHLEDENVCPTCEMHFNSPSNLAHHEMVHLEKSEECFGCSRTFSTYPAMILHVEAGTCTTGLNKLDLNRSAAMCFQWKAWLNEEYRDDLLDLRDTEEDYCEPVRPFKCPECDVEFTKLSGLFQHVYSQACQQGLFEGKVGRLVKWLHNRHWGVKVGCVKMEE</sequence>
<dbReference type="InterPro" id="IPR013087">
    <property type="entry name" value="Znf_C2H2_type"/>
</dbReference>
<dbReference type="Proteomes" id="UP000265663">
    <property type="component" value="Unassembled WGS sequence"/>
</dbReference>
<reference evidence="7 8" key="1">
    <citation type="journal article" date="2014" name="PLoS ONE">
        <title>De novo Genome Assembly of the Fungal Plant Pathogen Pyrenophora semeniperda.</title>
        <authorList>
            <person name="Soliai M.M."/>
            <person name="Meyer S.E."/>
            <person name="Udall J.A."/>
            <person name="Elzinga D.E."/>
            <person name="Hermansen R.A."/>
            <person name="Bodily P.M."/>
            <person name="Hart A.A."/>
            <person name="Coleman C.E."/>
        </authorList>
    </citation>
    <scope>NUCLEOTIDE SEQUENCE [LARGE SCALE GENOMIC DNA]</scope>
    <source>
        <strain evidence="7 8">CCB06</strain>
        <tissue evidence="7">Mycelium</tissue>
    </source>
</reference>
<dbReference type="GO" id="GO:0000981">
    <property type="term" value="F:DNA-binding transcription factor activity, RNA polymerase II-specific"/>
    <property type="evidence" value="ECO:0007669"/>
    <property type="project" value="TreeGrafter"/>
</dbReference>
<dbReference type="GO" id="GO:0008270">
    <property type="term" value="F:zinc ion binding"/>
    <property type="evidence" value="ECO:0007669"/>
    <property type="project" value="UniProtKB-KW"/>
</dbReference>
<feature type="domain" description="C2H2-type" evidence="6">
    <location>
        <begin position="81"/>
        <end position="108"/>
    </location>
</feature>
<dbReference type="PANTHER" id="PTHR24409">
    <property type="entry name" value="ZINC FINGER PROTEIN 142"/>
    <property type="match status" value="1"/>
</dbReference>
<evidence type="ECO:0000256" key="2">
    <source>
        <dbReference type="ARBA" id="ARBA00022737"/>
    </source>
</evidence>
<organism evidence="7 8">
    <name type="scientific">Pyrenophora seminiperda CCB06</name>
    <dbReference type="NCBI Taxonomy" id="1302712"/>
    <lineage>
        <taxon>Eukaryota</taxon>
        <taxon>Fungi</taxon>
        <taxon>Dikarya</taxon>
        <taxon>Ascomycota</taxon>
        <taxon>Pezizomycotina</taxon>
        <taxon>Dothideomycetes</taxon>
        <taxon>Pleosporomycetidae</taxon>
        <taxon>Pleosporales</taxon>
        <taxon>Pleosporineae</taxon>
        <taxon>Pleosporaceae</taxon>
        <taxon>Pyrenophora</taxon>
    </lineage>
</organism>
<dbReference type="Gene3D" id="3.30.160.60">
    <property type="entry name" value="Classic Zinc Finger"/>
    <property type="match status" value="1"/>
</dbReference>
<keyword evidence="2" id="KW-0677">Repeat</keyword>
<evidence type="ECO:0000256" key="1">
    <source>
        <dbReference type="ARBA" id="ARBA00022723"/>
    </source>
</evidence>
<evidence type="ECO:0000313" key="7">
    <source>
        <dbReference type="EMBL" id="RMZ69222.1"/>
    </source>
</evidence>
<keyword evidence="1" id="KW-0479">Metal-binding</keyword>
<dbReference type="PROSITE" id="PS00028">
    <property type="entry name" value="ZINC_FINGER_C2H2_1"/>
    <property type="match status" value="1"/>
</dbReference>
<keyword evidence="8" id="KW-1185">Reference proteome</keyword>
<dbReference type="InterPro" id="IPR036236">
    <property type="entry name" value="Znf_C2H2_sf"/>
</dbReference>
<evidence type="ECO:0000259" key="6">
    <source>
        <dbReference type="PROSITE" id="PS50157"/>
    </source>
</evidence>
<gene>
    <name evidence="7" type="ORF">GMOD_00003163</name>
</gene>
<dbReference type="SUPFAM" id="SSF57667">
    <property type="entry name" value="beta-beta-alpha zinc fingers"/>
    <property type="match status" value="1"/>
</dbReference>
<dbReference type="AlphaFoldDB" id="A0A3M7M425"/>
<dbReference type="PROSITE" id="PS50157">
    <property type="entry name" value="ZINC_FINGER_C2H2_2"/>
    <property type="match status" value="1"/>
</dbReference>
<dbReference type="SMART" id="SM00355">
    <property type="entry name" value="ZnF_C2H2"/>
    <property type="match status" value="5"/>
</dbReference>
<dbReference type="Pfam" id="PF00096">
    <property type="entry name" value="zf-C2H2"/>
    <property type="match status" value="1"/>
</dbReference>
<keyword evidence="3 5" id="KW-0863">Zinc-finger</keyword>
<dbReference type="EMBL" id="KE747817">
    <property type="protein sequence ID" value="RMZ69222.1"/>
    <property type="molecule type" value="Genomic_DNA"/>
</dbReference>
<dbReference type="OrthoDB" id="6105938at2759"/>
<accession>A0A3M7M425</accession>
<keyword evidence="4" id="KW-0862">Zinc</keyword>